<gene>
    <name evidence="2" type="ORF">C7441_103190</name>
</gene>
<reference evidence="2 3" key="1">
    <citation type="submission" date="2018-05" db="EMBL/GenBank/DDBJ databases">
        <title>Genomic Encyclopedia of Type Strains, Phase IV (KMG-IV): sequencing the most valuable type-strain genomes for metagenomic binning, comparative biology and taxonomic classification.</title>
        <authorList>
            <person name="Goeker M."/>
        </authorList>
    </citation>
    <scope>NUCLEOTIDE SEQUENCE [LARGE SCALE GENOMIC DNA]</scope>
    <source>
        <strain evidence="2 3">DSM 6986</strain>
    </source>
</reference>
<evidence type="ECO:0000313" key="2">
    <source>
        <dbReference type="EMBL" id="PWJ85334.1"/>
    </source>
</evidence>
<accession>A0A316CT85</accession>
<dbReference type="Proteomes" id="UP000245396">
    <property type="component" value="Unassembled WGS sequence"/>
</dbReference>
<dbReference type="EMBL" id="QGGG01000003">
    <property type="protein sequence ID" value="PWJ85334.1"/>
    <property type="molecule type" value="Genomic_DNA"/>
</dbReference>
<dbReference type="OrthoDB" id="8097598at2"/>
<evidence type="ECO:0000313" key="3">
    <source>
        <dbReference type="Proteomes" id="UP000245396"/>
    </source>
</evidence>
<feature type="coiled-coil region" evidence="1">
    <location>
        <begin position="97"/>
        <end position="124"/>
    </location>
</feature>
<dbReference type="STRING" id="1192868.GCA_000304395_02592"/>
<organism evidence="2 3">
    <name type="scientific">Pseudaminobacter salicylatoxidans</name>
    <dbReference type="NCBI Taxonomy" id="93369"/>
    <lineage>
        <taxon>Bacteria</taxon>
        <taxon>Pseudomonadati</taxon>
        <taxon>Pseudomonadota</taxon>
        <taxon>Alphaproteobacteria</taxon>
        <taxon>Hyphomicrobiales</taxon>
        <taxon>Phyllobacteriaceae</taxon>
        <taxon>Pseudaminobacter</taxon>
    </lineage>
</organism>
<dbReference type="RefSeq" id="WP_146201431.1">
    <property type="nucleotide sequence ID" value="NZ_QGGG01000003.1"/>
</dbReference>
<name>A0A316CT85_PSESE</name>
<keyword evidence="3" id="KW-1185">Reference proteome</keyword>
<comment type="caution">
    <text evidence="2">The sequence shown here is derived from an EMBL/GenBank/DDBJ whole genome shotgun (WGS) entry which is preliminary data.</text>
</comment>
<keyword evidence="1" id="KW-0175">Coiled coil</keyword>
<protein>
    <submittedName>
        <fullName evidence="2">Uncharacterized protein</fullName>
    </submittedName>
</protein>
<sequence length="156" mass="17341">MITRATERWMAARALYESERPTLEQIAPLCGWSVATIRARAKREDWRRPEPVAAGKVEARVARVINGLLGEIEALGIGTGEGAVGLDKARIEAISALMRTLEKIGDITRENEEAKAKEKQTKRDADMAGFLKRIDERIVELATGYARELVRRKPSG</sequence>
<proteinExistence type="predicted"/>
<evidence type="ECO:0000256" key="1">
    <source>
        <dbReference type="SAM" id="Coils"/>
    </source>
</evidence>
<dbReference type="AlphaFoldDB" id="A0A316CT85"/>